<proteinExistence type="predicted"/>
<comment type="caution">
    <text evidence="1">The sequence shown here is derived from an EMBL/GenBank/DDBJ whole genome shotgun (WGS) entry which is preliminary data.</text>
</comment>
<dbReference type="AlphaFoldDB" id="A0A550CB43"/>
<sequence length="468" mass="52868">MAGRPDAIHDDLPPDHVPPINHLPVELLVEIFFHTLPSPDTTLAFPARMFVPPPIFLPSPMVLTAVCAHWRVVAISTPMLWNRIIAGRLDAPCQLRWAALHVARSKDLPLVIRVRASSMEAFTDTREAALFDGMLRVLMPHTRRWREVVLDISNLSTWMQTLHPLPGSAEYPAPAAPQLESAALLRHQGQQQSTCRAFWNWAMSSPALRCVTLDSEYDFLLRPNEIPAVWDHIRTVNLWHRKIGVLEVLDLLQAHPCIEVLHVDCLARTSALVHGMDAATLPRRRAFAPCLHTLAVVNNMRMGVQFFRLLDAPQLRHLAVYDFSTTPYATSASRSRIWTAVKDMLASSPARLTSFYCRNSWQDVFMDIIRLDALQDVKELSFVQATFDDKLAEMLVFDDKTRFLPQLEALALGECRCRSRGKLDDMVVSRAGTLKVLDIDQPAPFYDRAVLEAAKARGLKLKLCLEEN</sequence>
<evidence type="ECO:0000313" key="1">
    <source>
        <dbReference type="EMBL" id="TRM62032.1"/>
    </source>
</evidence>
<protein>
    <submittedName>
        <fullName evidence="1">Uncharacterized protein</fullName>
    </submittedName>
</protein>
<dbReference type="EMBL" id="VDMD01000014">
    <property type="protein sequence ID" value="TRM62032.1"/>
    <property type="molecule type" value="Genomic_DNA"/>
</dbReference>
<dbReference type="Proteomes" id="UP000320762">
    <property type="component" value="Unassembled WGS sequence"/>
</dbReference>
<reference evidence="1 2" key="1">
    <citation type="journal article" date="2019" name="New Phytol.">
        <title>Comparative genomics reveals unique wood-decay strategies and fruiting body development in the Schizophyllaceae.</title>
        <authorList>
            <person name="Almasi E."/>
            <person name="Sahu N."/>
            <person name="Krizsan K."/>
            <person name="Balint B."/>
            <person name="Kovacs G.M."/>
            <person name="Kiss B."/>
            <person name="Cseklye J."/>
            <person name="Drula E."/>
            <person name="Henrissat B."/>
            <person name="Nagy I."/>
            <person name="Chovatia M."/>
            <person name="Adam C."/>
            <person name="LaButti K."/>
            <person name="Lipzen A."/>
            <person name="Riley R."/>
            <person name="Grigoriev I.V."/>
            <person name="Nagy L.G."/>
        </authorList>
    </citation>
    <scope>NUCLEOTIDE SEQUENCE [LARGE SCALE GENOMIC DNA]</scope>
    <source>
        <strain evidence="1 2">NL-1724</strain>
    </source>
</reference>
<name>A0A550CB43_9AGAR</name>
<dbReference type="OrthoDB" id="2269034at2759"/>
<keyword evidence="2" id="KW-1185">Reference proteome</keyword>
<organism evidence="1 2">
    <name type="scientific">Schizophyllum amplum</name>
    <dbReference type="NCBI Taxonomy" id="97359"/>
    <lineage>
        <taxon>Eukaryota</taxon>
        <taxon>Fungi</taxon>
        <taxon>Dikarya</taxon>
        <taxon>Basidiomycota</taxon>
        <taxon>Agaricomycotina</taxon>
        <taxon>Agaricomycetes</taxon>
        <taxon>Agaricomycetidae</taxon>
        <taxon>Agaricales</taxon>
        <taxon>Schizophyllaceae</taxon>
        <taxon>Schizophyllum</taxon>
    </lineage>
</organism>
<gene>
    <name evidence="1" type="ORF">BD626DRAFT_459011</name>
</gene>
<dbReference type="Gene3D" id="1.20.1280.50">
    <property type="match status" value="1"/>
</dbReference>
<accession>A0A550CB43</accession>
<evidence type="ECO:0000313" key="2">
    <source>
        <dbReference type="Proteomes" id="UP000320762"/>
    </source>
</evidence>